<reference evidence="3" key="1">
    <citation type="journal article" date="2019" name="Int. J. Syst. Evol. Microbiol.">
        <title>The Global Catalogue of Microorganisms (GCM) 10K type strain sequencing project: providing services to taxonomists for standard genome sequencing and annotation.</title>
        <authorList>
            <consortium name="The Broad Institute Genomics Platform"/>
            <consortium name="The Broad Institute Genome Sequencing Center for Infectious Disease"/>
            <person name="Wu L."/>
            <person name="Ma J."/>
        </authorList>
    </citation>
    <scope>NUCLEOTIDE SEQUENCE [LARGE SCALE GENOMIC DNA]</scope>
    <source>
        <strain evidence="3">NBRC 108730</strain>
    </source>
</reference>
<gene>
    <name evidence="2" type="ORF">GCM10025868_26900</name>
</gene>
<dbReference type="EMBL" id="BSUZ01000001">
    <property type="protein sequence ID" value="GMA87440.1"/>
    <property type="molecule type" value="Genomic_DNA"/>
</dbReference>
<proteinExistence type="predicted"/>
<dbReference type="InterPro" id="IPR036136">
    <property type="entry name" value="Nit/Sulf_reduc_fer-like_dom_sf"/>
</dbReference>
<accession>A0ABQ6JJN0</accession>
<feature type="region of interest" description="Disordered" evidence="1">
    <location>
        <begin position="1"/>
        <end position="35"/>
    </location>
</feature>
<organism evidence="2 3">
    <name type="scientific">Angustibacter aerolatus</name>
    <dbReference type="NCBI Taxonomy" id="1162965"/>
    <lineage>
        <taxon>Bacteria</taxon>
        <taxon>Bacillati</taxon>
        <taxon>Actinomycetota</taxon>
        <taxon>Actinomycetes</taxon>
        <taxon>Kineosporiales</taxon>
        <taxon>Kineosporiaceae</taxon>
    </lineage>
</organism>
<comment type="caution">
    <text evidence="2">The sequence shown here is derived from an EMBL/GenBank/DDBJ whole genome shotgun (WGS) entry which is preliminary data.</text>
</comment>
<sequence>MTTTTPRPARPAQTHGQWALGDRTPLNGNERFKQEDDALNVRARIEQVYSRDGFASISSDDLRGRFRWWGLYTQRRPGIDGGRTASSSRTRLEDEFFMLRVRVDGGALTTEQRAPSGG</sequence>
<dbReference type="SUPFAM" id="SSF55124">
    <property type="entry name" value="Nitrite/Sulfite reductase N-terminal domain-like"/>
    <property type="match status" value="1"/>
</dbReference>
<dbReference type="Gene3D" id="3.90.480.20">
    <property type="match status" value="1"/>
</dbReference>
<evidence type="ECO:0000256" key="1">
    <source>
        <dbReference type="SAM" id="MobiDB-lite"/>
    </source>
</evidence>
<protein>
    <submittedName>
        <fullName evidence="2">Uncharacterized protein</fullName>
    </submittedName>
</protein>
<dbReference type="Proteomes" id="UP001157017">
    <property type="component" value="Unassembled WGS sequence"/>
</dbReference>
<feature type="compositionally biased region" description="Low complexity" evidence="1">
    <location>
        <begin position="1"/>
        <end position="12"/>
    </location>
</feature>
<name>A0ABQ6JJN0_9ACTN</name>
<evidence type="ECO:0000313" key="3">
    <source>
        <dbReference type="Proteomes" id="UP001157017"/>
    </source>
</evidence>
<keyword evidence="3" id="KW-1185">Reference proteome</keyword>
<evidence type="ECO:0000313" key="2">
    <source>
        <dbReference type="EMBL" id="GMA87440.1"/>
    </source>
</evidence>